<evidence type="ECO:0000256" key="3">
    <source>
        <dbReference type="ARBA" id="ARBA00023163"/>
    </source>
</evidence>
<feature type="domain" description="HTH rpiR-type" evidence="4">
    <location>
        <begin position="1"/>
        <end position="77"/>
    </location>
</feature>
<dbReference type="InterPro" id="IPR001347">
    <property type="entry name" value="SIS_dom"/>
</dbReference>
<dbReference type="GO" id="GO:0003677">
    <property type="term" value="F:DNA binding"/>
    <property type="evidence" value="ECO:0007669"/>
    <property type="project" value="UniProtKB-KW"/>
</dbReference>
<dbReference type="EMBL" id="FMHG01000004">
    <property type="protein sequence ID" value="SCJ90467.1"/>
    <property type="molecule type" value="Genomic_DNA"/>
</dbReference>
<dbReference type="Gene3D" id="1.10.10.10">
    <property type="entry name" value="Winged helix-like DNA-binding domain superfamily/Winged helix DNA-binding domain"/>
    <property type="match status" value="1"/>
</dbReference>
<dbReference type="Gene3D" id="3.40.50.10490">
    <property type="entry name" value="Glucose-6-phosphate isomerase like protein, domain 1"/>
    <property type="match status" value="1"/>
</dbReference>
<dbReference type="Pfam" id="PF01380">
    <property type="entry name" value="SIS"/>
    <property type="match status" value="1"/>
</dbReference>
<dbReference type="AlphaFoldDB" id="A0A1C6K8I9"/>
<dbReference type="InterPro" id="IPR047640">
    <property type="entry name" value="RpiR-like"/>
</dbReference>
<dbReference type="PROSITE" id="PS51464">
    <property type="entry name" value="SIS"/>
    <property type="match status" value="1"/>
</dbReference>
<accession>A0A1C6K8I9</accession>
<dbReference type="SUPFAM" id="SSF46689">
    <property type="entry name" value="Homeodomain-like"/>
    <property type="match status" value="1"/>
</dbReference>
<dbReference type="GO" id="GO:0097367">
    <property type="term" value="F:carbohydrate derivative binding"/>
    <property type="evidence" value="ECO:0007669"/>
    <property type="project" value="InterPro"/>
</dbReference>
<reference evidence="6" key="1">
    <citation type="submission" date="2015-09" db="EMBL/GenBank/DDBJ databases">
        <authorList>
            <consortium name="Pathogen Informatics"/>
        </authorList>
    </citation>
    <scope>NUCLEOTIDE SEQUENCE</scope>
    <source>
        <strain evidence="6">2789STDY5834896</strain>
    </source>
</reference>
<evidence type="ECO:0000259" key="4">
    <source>
        <dbReference type="PROSITE" id="PS51071"/>
    </source>
</evidence>
<proteinExistence type="predicted"/>
<dbReference type="GO" id="GO:0003700">
    <property type="term" value="F:DNA-binding transcription factor activity"/>
    <property type="evidence" value="ECO:0007669"/>
    <property type="project" value="InterPro"/>
</dbReference>
<dbReference type="InterPro" id="IPR000281">
    <property type="entry name" value="HTH_RpiR"/>
</dbReference>
<gene>
    <name evidence="6" type="primary">ybbH</name>
    <name evidence="6" type="ORF">SAMEA3545359_02725</name>
</gene>
<dbReference type="PANTHER" id="PTHR30514:SF1">
    <property type="entry name" value="HTH-TYPE TRANSCRIPTIONAL REGULATOR HEXR-RELATED"/>
    <property type="match status" value="1"/>
</dbReference>
<organism evidence="6">
    <name type="scientific">uncultured Anaerotruncus sp</name>
    <dbReference type="NCBI Taxonomy" id="905011"/>
    <lineage>
        <taxon>Bacteria</taxon>
        <taxon>Bacillati</taxon>
        <taxon>Bacillota</taxon>
        <taxon>Clostridia</taxon>
        <taxon>Eubacteriales</taxon>
        <taxon>Oscillospiraceae</taxon>
        <taxon>Anaerotruncus</taxon>
        <taxon>environmental samples</taxon>
    </lineage>
</organism>
<keyword evidence="3" id="KW-0804">Transcription</keyword>
<dbReference type="InterPro" id="IPR009057">
    <property type="entry name" value="Homeodomain-like_sf"/>
</dbReference>
<evidence type="ECO:0000256" key="2">
    <source>
        <dbReference type="ARBA" id="ARBA00023125"/>
    </source>
</evidence>
<dbReference type="Pfam" id="PF01418">
    <property type="entry name" value="HTH_6"/>
    <property type="match status" value="1"/>
</dbReference>
<sequence>MDFTQRLQVYEFSLSETDDMIGAYISAHRTDAAQMSIQKLAGQLHLAPNALLRFAKKLGYSGFAEMKLALRQEGAPSPDAGVPQNIRRTLEMLAPGSLQLAAKAMFRARRVYFYGIGDSEPLCEMMTHNLKCVGRTAECFSYRHDMYYSAQNARPGDLVLVISATGETDMLIQALQMAKERGAASISLTHLCKNPVAALADYNLYCWVPTQLIGGYEVTDRTPLMLALRFLSEAFWQQCGVAPADNGN</sequence>
<dbReference type="PANTHER" id="PTHR30514">
    <property type="entry name" value="GLUCOKINASE"/>
    <property type="match status" value="1"/>
</dbReference>
<name>A0A1C6K8I9_9FIRM</name>
<dbReference type="SUPFAM" id="SSF53697">
    <property type="entry name" value="SIS domain"/>
    <property type="match status" value="1"/>
</dbReference>
<dbReference type="InterPro" id="IPR035472">
    <property type="entry name" value="RpiR-like_SIS"/>
</dbReference>
<dbReference type="CDD" id="cd05013">
    <property type="entry name" value="SIS_RpiR"/>
    <property type="match status" value="1"/>
</dbReference>
<feature type="domain" description="SIS" evidence="5">
    <location>
        <begin position="101"/>
        <end position="241"/>
    </location>
</feature>
<evidence type="ECO:0000313" key="6">
    <source>
        <dbReference type="EMBL" id="SCJ90467.1"/>
    </source>
</evidence>
<evidence type="ECO:0000259" key="5">
    <source>
        <dbReference type="PROSITE" id="PS51464"/>
    </source>
</evidence>
<evidence type="ECO:0000256" key="1">
    <source>
        <dbReference type="ARBA" id="ARBA00023015"/>
    </source>
</evidence>
<dbReference type="GO" id="GO:1901135">
    <property type="term" value="P:carbohydrate derivative metabolic process"/>
    <property type="evidence" value="ECO:0007669"/>
    <property type="project" value="InterPro"/>
</dbReference>
<dbReference type="PROSITE" id="PS51071">
    <property type="entry name" value="HTH_RPIR"/>
    <property type="match status" value="1"/>
</dbReference>
<dbReference type="InterPro" id="IPR036388">
    <property type="entry name" value="WH-like_DNA-bd_sf"/>
</dbReference>
<dbReference type="InterPro" id="IPR046348">
    <property type="entry name" value="SIS_dom_sf"/>
</dbReference>
<protein>
    <submittedName>
        <fullName evidence="6">Uncharacterized HTH-type transcriptional regulator ybbH</fullName>
    </submittedName>
</protein>
<keyword evidence="1" id="KW-0805">Transcription regulation</keyword>
<keyword evidence="2" id="KW-0238">DNA-binding</keyword>